<organism evidence="3 4">
    <name type="scientific">Aspergillus glaucus CBS 516.65</name>
    <dbReference type="NCBI Taxonomy" id="1160497"/>
    <lineage>
        <taxon>Eukaryota</taxon>
        <taxon>Fungi</taxon>
        <taxon>Dikarya</taxon>
        <taxon>Ascomycota</taxon>
        <taxon>Pezizomycotina</taxon>
        <taxon>Eurotiomycetes</taxon>
        <taxon>Eurotiomycetidae</taxon>
        <taxon>Eurotiales</taxon>
        <taxon>Aspergillaceae</taxon>
        <taxon>Aspergillus</taxon>
        <taxon>Aspergillus subgen. Aspergillus</taxon>
    </lineage>
</organism>
<name>A0A1L9VU94_ASPGL</name>
<dbReference type="VEuPathDB" id="FungiDB:ASPGLDRAFT_64596"/>
<evidence type="ECO:0000313" key="4">
    <source>
        <dbReference type="Proteomes" id="UP000184300"/>
    </source>
</evidence>
<keyword evidence="2" id="KW-1133">Transmembrane helix</keyword>
<dbReference type="OrthoDB" id="5215637at2759"/>
<reference evidence="4" key="1">
    <citation type="journal article" date="2017" name="Genome Biol.">
        <title>Comparative genomics reveals high biological diversity and specific adaptations in the industrially and medically important fungal genus Aspergillus.</title>
        <authorList>
            <person name="de Vries R.P."/>
            <person name="Riley R."/>
            <person name="Wiebenga A."/>
            <person name="Aguilar-Osorio G."/>
            <person name="Amillis S."/>
            <person name="Uchima C.A."/>
            <person name="Anderluh G."/>
            <person name="Asadollahi M."/>
            <person name="Askin M."/>
            <person name="Barry K."/>
            <person name="Battaglia E."/>
            <person name="Bayram O."/>
            <person name="Benocci T."/>
            <person name="Braus-Stromeyer S.A."/>
            <person name="Caldana C."/>
            <person name="Canovas D."/>
            <person name="Cerqueira G.C."/>
            <person name="Chen F."/>
            <person name="Chen W."/>
            <person name="Choi C."/>
            <person name="Clum A."/>
            <person name="Dos Santos R.A."/>
            <person name="Damasio A.R."/>
            <person name="Diallinas G."/>
            <person name="Emri T."/>
            <person name="Fekete E."/>
            <person name="Flipphi M."/>
            <person name="Freyberg S."/>
            <person name="Gallo A."/>
            <person name="Gournas C."/>
            <person name="Habgood R."/>
            <person name="Hainaut M."/>
            <person name="Harispe M.L."/>
            <person name="Henrissat B."/>
            <person name="Hilden K.S."/>
            <person name="Hope R."/>
            <person name="Hossain A."/>
            <person name="Karabika E."/>
            <person name="Karaffa L."/>
            <person name="Karanyi Z."/>
            <person name="Krasevec N."/>
            <person name="Kuo A."/>
            <person name="Kusch H."/>
            <person name="LaButti K."/>
            <person name="Lagendijk E.L."/>
            <person name="Lapidus A."/>
            <person name="Levasseur A."/>
            <person name="Lindquist E."/>
            <person name="Lipzen A."/>
            <person name="Logrieco A.F."/>
            <person name="MacCabe A."/>
            <person name="Maekelae M.R."/>
            <person name="Malavazi I."/>
            <person name="Melin P."/>
            <person name="Meyer V."/>
            <person name="Mielnichuk N."/>
            <person name="Miskei M."/>
            <person name="Molnar A.P."/>
            <person name="Mule G."/>
            <person name="Ngan C.Y."/>
            <person name="Orejas M."/>
            <person name="Orosz E."/>
            <person name="Ouedraogo J.P."/>
            <person name="Overkamp K.M."/>
            <person name="Park H.-S."/>
            <person name="Perrone G."/>
            <person name="Piumi F."/>
            <person name="Punt P.J."/>
            <person name="Ram A.F."/>
            <person name="Ramon A."/>
            <person name="Rauscher S."/>
            <person name="Record E."/>
            <person name="Riano-Pachon D.M."/>
            <person name="Robert V."/>
            <person name="Roehrig J."/>
            <person name="Ruller R."/>
            <person name="Salamov A."/>
            <person name="Salih N.S."/>
            <person name="Samson R.A."/>
            <person name="Sandor E."/>
            <person name="Sanguinetti M."/>
            <person name="Schuetze T."/>
            <person name="Sepcic K."/>
            <person name="Shelest E."/>
            <person name="Sherlock G."/>
            <person name="Sophianopoulou V."/>
            <person name="Squina F.M."/>
            <person name="Sun H."/>
            <person name="Susca A."/>
            <person name="Todd R.B."/>
            <person name="Tsang A."/>
            <person name="Unkles S.E."/>
            <person name="van de Wiele N."/>
            <person name="van Rossen-Uffink D."/>
            <person name="Oliveira J.V."/>
            <person name="Vesth T.C."/>
            <person name="Visser J."/>
            <person name="Yu J.-H."/>
            <person name="Zhou M."/>
            <person name="Andersen M.R."/>
            <person name="Archer D.B."/>
            <person name="Baker S.E."/>
            <person name="Benoit I."/>
            <person name="Brakhage A.A."/>
            <person name="Braus G.H."/>
            <person name="Fischer R."/>
            <person name="Frisvad J.C."/>
            <person name="Goldman G.H."/>
            <person name="Houbraken J."/>
            <person name="Oakley B."/>
            <person name="Pocsi I."/>
            <person name="Scazzocchio C."/>
            <person name="Seiboth B."/>
            <person name="vanKuyk P.A."/>
            <person name="Wortman J."/>
            <person name="Dyer P.S."/>
            <person name="Grigoriev I.V."/>
        </authorList>
    </citation>
    <scope>NUCLEOTIDE SEQUENCE [LARGE SCALE GENOMIC DNA]</scope>
    <source>
        <strain evidence="4">CBS 516.65</strain>
    </source>
</reference>
<protein>
    <recommendedName>
        <fullName evidence="5">Mid2 domain-containing protein</fullName>
    </recommendedName>
</protein>
<dbReference type="EMBL" id="KV878891">
    <property type="protein sequence ID" value="OJJ87482.1"/>
    <property type="molecule type" value="Genomic_DNA"/>
</dbReference>
<dbReference type="RefSeq" id="XP_022404171.1">
    <property type="nucleotide sequence ID" value="XM_022548795.1"/>
</dbReference>
<keyword evidence="2" id="KW-0472">Membrane</keyword>
<keyword evidence="2" id="KW-0812">Transmembrane</keyword>
<dbReference type="GeneID" id="34465055"/>
<feature type="compositionally biased region" description="Low complexity" evidence="1">
    <location>
        <begin position="150"/>
        <end position="164"/>
    </location>
</feature>
<evidence type="ECO:0000256" key="1">
    <source>
        <dbReference type="SAM" id="MobiDB-lite"/>
    </source>
</evidence>
<keyword evidence="4" id="KW-1185">Reference proteome</keyword>
<proteinExistence type="predicted"/>
<sequence length="252" mass="26586">MSANDTRPCYFPDRTKASDSTPCSSKEHTHCCGTTDICLDNGYCLSIAHQPWVLSRGSCTNQNWDSGCPERCVGENDNKGGGCSIVNLEFADDEGKSTYCCGNPVSGSGTTAVCPTESQFTLEDAQAVPGYALLSNLSNFYVSGSAPSSSATPSVLPAPTMSSSDSDDGGTCHDTAIGAGVGVPLGVIALASLAWAFFERKRVRAMHKQMSTMPPINTGVQQPPAYGVNQKDRLPAELEQTTPVAELMGRER</sequence>
<feature type="region of interest" description="Disordered" evidence="1">
    <location>
        <begin position="150"/>
        <end position="173"/>
    </location>
</feature>
<accession>A0A1L9VU94</accession>
<evidence type="ECO:0008006" key="5">
    <source>
        <dbReference type="Google" id="ProtNLM"/>
    </source>
</evidence>
<gene>
    <name evidence="3" type="ORF">ASPGLDRAFT_64596</name>
</gene>
<dbReference type="Proteomes" id="UP000184300">
    <property type="component" value="Unassembled WGS sequence"/>
</dbReference>
<dbReference type="AlphaFoldDB" id="A0A1L9VU94"/>
<evidence type="ECO:0000256" key="2">
    <source>
        <dbReference type="SAM" id="Phobius"/>
    </source>
</evidence>
<feature type="transmembrane region" description="Helical" evidence="2">
    <location>
        <begin position="176"/>
        <end position="198"/>
    </location>
</feature>
<dbReference type="STRING" id="1160497.A0A1L9VU94"/>
<evidence type="ECO:0000313" key="3">
    <source>
        <dbReference type="EMBL" id="OJJ87482.1"/>
    </source>
</evidence>